<proteinExistence type="predicted"/>
<organism evidence="2 3">
    <name type="scientific">Parthenolecanium corni</name>
    <dbReference type="NCBI Taxonomy" id="536013"/>
    <lineage>
        <taxon>Eukaryota</taxon>
        <taxon>Metazoa</taxon>
        <taxon>Ecdysozoa</taxon>
        <taxon>Arthropoda</taxon>
        <taxon>Hexapoda</taxon>
        <taxon>Insecta</taxon>
        <taxon>Pterygota</taxon>
        <taxon>Neoptera</taxon>
        <taxon>Paraneoptera</taxon>
        <taxon>Hemiptera</taxon>
        <taxon>Sternorrhyncha</taxon>
        <taxon>Coccoidea</taxon>
        <taxon>Coccidae</taxon>
        <taxon>Parthenolecanium</taxon>
    </lineage>
</organism>
<dbReference type="Proteomes" id="UP001367676">
    <property type="component" value="Unassembled WGS sequence"/>
</dbReference>
<protein>
    <submittedName>
        <fullName evidence="2">Uncharacterized protein</fullName>
    </submittedName>
</protein>
<evidence type="ECO:0000313" key="3">
    <source>
        <dbReference type="Proteomes" id="UP001367676"/>
    </source>
</evidence>
<accession>A0AAN9TYN1</accession>
<sequence>MAERYDCGYDGDDGRMNGVALRASCASHRRAGYGRKRRRRLLLLMRNGQPLARLRHATTGRTRRHGRRVVAEDEEEGRREPDKLFGEAKGYYSGGGQNIAAMAQHSDQRNGGRTRTSIPFEREQRGTSGGAVRVPGEQRNELELELELADGAARPTNEN</sequence>
<feature type="region of interest" description="Disordered" evidence="1">
    <location>
        <begin position="103"/>
        <end position="159"/>
    </location>
</feature>
<keyword evidence="3" id="KW-1185">Reference proteome</keyword>
<feature type="compositionally biased region" description="Basic residues" evidence="1">
    <location>
        <begin position="58"/>
        <end position="68"/>
    </location>
</feature>
<dbReference type="AlphaFoldDB" id="A0AAN9TYN1"/>
<dbReference type="EMBL" id="JBBCAQ010000018">
    <property type="protein sequence ID" value="KAK7595353.1"/>
    <property type="molecule type" value="Genomic_DNA"/>
</dbReference>
<name>A0AAN9TYN1_9HEMI</name>
<evidence type="ECO:0000256" key="1">
    <source>
        <dbReference type="SAM" id="MobiDB-lite"/>
    </source>
</evidence>
<comment type="caution">
    <text evidence="2">The sequence shown here is derived from an EMBL/GenBank/DDBJ whole genome shotgun (WGS) entry which is preliminary data.</text>
</comment>
<gene>
    <name evidence="2" type="ORF">V9T40_013178</name>
</gene>
<evidence type="ECO:0000313" key="2">
    <source>
        <dbReference type="EMBL" id="KAK7595353.1"/>
    </source>
</evidence>
<reference evidence="2 3" key="1">
    <citation type="submission" date="2024-03" db="EMBL/GenBank/DDBJ databases">
        <title>Adaptation during the transition from Ophiocordyceps entomopathogen to insect associate is accompanied by gene loss and intensified selection.</title>
        <authorList>
            <person name="Ward C.M."/>
            <person name="Onetto C.A."/>
            <person name="Borneman A.R."/>
        </authorList>
    </citation>
    <scope>NUCLEOTIDE SEQUENCE [LARGE SCALE GENOMIC DNA]</scope>
    <source>
        <strain evidence="2">AWRI1</strain>
        <tissue evidence="2">Single Adult Female</tissue>
    </source>
</reference>
<feature type="region of interest" description="Disordered" evidence="1">
    <location>
        <begin position="58"/>
        <end position="91"/>
    </location>
</feature>
<feature type="compositionally biased region" description="Basic and acidic residues" evidence="1">
    <location>
        <begin position="76"/>
        <end position="86"/>
    </location>
</feature>